<proteinExistence type="predicted"/>
<name>A0AAX4K984_9TREE</name>
<dbReference type="Proteomes" id="UP001358614">
    <property type="component" value="Chromosome 1"/>
</dbReference>
<keyword evidence="2" id="KW-1185">Reference proteome</keyword>
<sequence length="228" mass="25722">MPLPDSDNDGLLRRKFFAKNDLIANIIIDHQDSSYPAGDGRKLEKVVKGHRVTYDWSHSSVPGEPVHRYYRPTLNPHSALSRALAVREDHDARKIIDTLLQSAGEAVKTLNNSVAAGDIELKSKMDVMESNLGEWWMKSQLQSDIDEDYFFMRIQKQEGGSAGMGNPDGLSFVAELSNTLYSDGTQNDPDILLRYVDKNESENKKEWFSGIDVPKPINLSTIIRDWGR</sequence>
<organism evidence="1 2">
    <name type="scientific">Kwoniella europaea PYCC6329</name>
    <dbReference type="NCBI Taxonomy" id="1423913"/>
    <lineage>
        <taxon>Eukaryota</taxon>
        <taxon>Fungi</taxon>
        <taxon>Dikarya</taxon>
        <taxon>Basidiomycota</taxon>
        <taxon>Agaricomycotina</taxon>
        <taxon>Tremellomycetes</taxon>
        <taxon>Tremellales</taxon>
        <taxon>Cryptococcaceae</taxon>
        <taxon>Kwoniella</taxon>
    </lineage>
</organism>
<dbReference type="RefSeq" id="XP_066080209.1">
    <property type="nucleotide sequence ID" value="XM_066224112.1"/>
</dbReference>
<reference evidence="1 2" key="1">
    <citation type="submission" date="2024-01" db="EMBL/GenBank/DDBJ databases">
        <title>Comparative genomics of Cryptococcus and Kwoniella reveals pathogenesis evolution and contrasting modes of karyotype evolution via chromosome fusion or intercentromeric recombination.</title>
        <authorList>
            <person name="Coelho M.A."/>
            <person name="David-Palma M."/>
            <person name="Shea T."/>
            <person name="Bowers K."/>
            <person name="McGinley-Smith S."/>
            <person name="Mohammad A.W."/>
            <person name="Gnirke A."/>
            <person name="Yurkov A.M."/>
            <person name="Nowrousian M."/>
            <person name="Sun S."/>
            <person name="Cuomo C.A."/>
            <person name="Heitman J."/>
        </authorList>
    </citation>
    <scope>NUCLEOTIDE SEQUENCE [LARGE SCALE GENOMIC DNA]</scope>
    <source>
        <strain evidence="1 2">PYCC6329</strain>
    </source>
</reference>
<evidence type="ECO:0000313" key="1">
    <source>
        <dbReference type="EMBL" id="WWD02242.1"/>
    </source>
</evidence>
<dbReference type="GeneID" id="91099084"/>
<dbReference type="KEGG" id="ker:91099084"/>
<accession>A0AAX4K984</accession>
<evidence type="ECO:0000313" key="2">
    <source>
        <dbReference type="Proteomes" id="UP001358614"/>
    </source>
</evidence>
<dbReference type="AlphaFoldDB" id="A0AAX4K984"/>
<protein>
    <submittedName>
        <fullName evidence="1">Uncharacterized protein</fullName>
    </submittedName>
</protein>
<dbReference type="EMBL" id="CP144089">
    <property type="protein sequence ID" value="WWD02242.1"/>
    <property type="molecule type" value="Genomic_DNA"/>
</dbReference>
<gene>
    <name evidence="1" type="ORF">V865_000280</name>
</gene>